<dbReference type="Pfam" id="PF12697">
    <property type="entry name" value="Abhydrolase_6"/>
    <property type="match status" value="1"/>
</dbReference>
<dbReference type="InterPro" id="IPR050228">
    <property type="entry name" value="Carboxylesterase_BioH"/>
</dbReference>
<keyword evidence="3" id="KW-0378">Hydrolase</keyword>
<dbReference type="Proteomes" id="UP000198896">
    <property type="component" value="Unassembled WGS sequence"/>
</dbReference>
<dbReference type="EMBL" id="FONL01000003">
    <property type="protein sequence ID" value="SFE25360.1"/>
    <property type="molecule type" value="Genomic_DNA"/>
</dbReference>
<evidence type="ECO:0000313" key="4">
    <source>
        <dbReference type="Proteomes" id="UP000198896"/>
    </source>
</evidence>
<gene>
    <name evidence="3" type="ORF">SAMN05216245_103102</name>
</gene>
<keyword evidence="4" id="KW-1185">Reference proteome</keyword>
<feature type="domain" description="AB hydrolase-1" evidence="2">
    <location>
        <begin position="93"/>
        <end position="284"/>
    </location>
</feature>
<evidence type="ECO:0000313" key="3">
    <source>
        <dbReference type="EMBL" id="SFE25360.1"/>
    </source>
</evidence>
<protein>
    <submittedName>
        <fullName evidence="3">Alpha/beta hydrolase family protein</fullName>
    </submittedName>
</protein>
<dbReference type="STRING" id="1123323.SAMN05216245_103102"/>
<dbReference type="InterPro" id="IPR000073">
    <property type="entry name" value="AB_hydrolase_1"/>
</dbReference>
<dbReference type="GO" id="GO:0016787">
    <property type="term" value="F:hydrolase activity"/>
    <property type="evidence" value="ECO:0007669"/>
    <property type="project" value="UniProtKB-KW"/>
</dbReference>
<evidence type="ECO:0000256" key="1">
    <source>
        <dbReference type="SAM" id="SignalP"/>
    </source>
</evidence>
<evidence type="ECO:0000259" key="2">
    <source>
        <dbReference type="Pfam" id="PF12697"/>
    </source>
</evidence>
<name>A0A1I1Z4V5_9FIRM</name>
<organism evidence="3 4">
    <name type="scientific">Succiniclasticum ruminis DSM 9236</name>
    <dbReference type="NCBI Taxonomy" id="1123323"/>
    <lineage>
        <taxon>Bacteria</taxon>
        <taxon>Bacillati</taxon>
        <taxon>Bacillota</taxon>
        <taxon>Negativicutes</taxon>
        <taxon>Acidaminococcales</taxon>
        <taxon>Acidaminococcaceae</taxon>
        <taxon>Succiniclasticum</taxon>
    </lineage>
</organism>
<sequence>MKTTRKKIWKSLALGLTLSIGMYMLPVMSAEAAVQKPLTIAEQGSFTVGGTYKQHPGTFSQENFIAEDGQRAYGDFAYVEYQKPVKAKRMPLVFQHGGAQSKRTWESGPDGREGFNTMFVRAGYSVYLVDQPRSGESNLSTEAVTPDTPWASNPMYGDKTLYVLSRVGHYDEAGNPVPNAQFPAGEKNYQAFQQSWTIGSGPLDNDLNADVLAKLADQQKDGAVLVTHSMGGTIGWRTAIRSDKVKGIIAYEPGGTPFIFPETEMPKITEARFKALSASAMGVPMEDFLKLTRIPIILYYGDYIKIGSENVGEDKWGTEYAMAQQFVAAINRHGGDATLVHLPEIGIKGNSHFLMQEKNNAEILKLALNWLKKKGLDK</sequence>
<keyword evidence="1" id="KW-0732">Signal</keyword>
<dbReference type="SUPFAM" id="SSF53474">
    <property type="entry name" value="alpha/beta-Hydrolases"/>
    <property type="match status" value="1"/>
</dbReference>
<dbReference type="AlphaFoldDB" id="A0A1I1Z4V5"/>
<feature type="chain" id="PRO_5039427937" evidence="1">
    <location>
        <begin position="33"/>
        <end position="378"/>
    </location>
</feature>
<dbReference type="PANTHER" id="PTHR43194:SF4">
    <property type="entry name" value="AB HYDROLASE-1 DOMAIN-CONTAINING PROTEIN"/>
    <property type="match status" value="1"/>
</dbReference>
<dbReference type="CDD" id="cd12810">
    <property type="entry name" value="Esterase_713_like-3"/>
    <property type="match status" value="1"/>
</dbReference>
<dbReference type="Gene3D" id="3.40.50.1820">
    <property type="entry name" value="alpha/beta hydrolase"/>
    <property type="match status" value="1"/>
</dbReference>
<accession>A0A1I1Z4V5</accession>
<reference evidence="3 4" key="1">
    <citation type="submission" date="2016-10" db="EMBL/GenBank/DDBJ databases">
        <authorList>
            <person name="de Groot N.N."/>
        </authorList>
    </citation>
    <scope>NUCLEOTIDE SEQUENCE [LARGE SCALE GENOMIC DNA]</scope>
    <source>
        <strain evidence="3 4">DSM 9236</strain>
    </source>
</reference>
<dbReference type="PANTHER" id="PTHR43194">
    <property type="entry name" value="HYDROLASE ALPHA/BETA FOLD FAMILY"/>
    <property type="match status" value="1"/>
</dbReference>
<proteinExistence type="predicted"/>
<dbReference type="InterPro" id="IPR029058">
    <property type="entry name" value="AB_hydrolase_fold"/>
</dbReference>
<feature type="signal peptide" evidence="1">
    <location>
        <begin position="1"/>
        <end position="32"/>
    </location>
</feature>